<evidence type="ECO:0000313" key="13">
    <source>
        <dbReference type="EMBL" id="OQR91068.1"/>
    </source>
</evidence>
<reference evidence="13 14" key="1">
    <citation type="journal article" date="2014" name="Genome Biol. Evol.">
        <title>The secreted proteins of Achlya hypogyna and Thraustotheca clavata identify the ancestral oomycete secretome and reveal gene acquisitions by horizontal gene transfer.</title>
        <authorList>
            <person name="Misner I."/>
            <person name="Blouin N."/>
            <person name="Leonard G."/>
            <person name="Richards T.A."/>
            <person name="Lane C.E."/>
        </authorList>
    </citation>
    <scope>NUCLEOTIDE SEQUENCE [LARGE SCALE GENOMIC DNA]</scope>
    <source>
        <strain evidence="13 14">ATCC 48635</strain>
    </source>
</reference>
<dbReference type="InterPro" id="IPR022751">
    <property type="entry name" value="Alpha_mannosyltransferase"/>
</dbReference>
<accession>A0A1V9YZ88</accession>
<keyword evidence="5 12" id="KW-0812">Transmembrane</keyword>
<dbReference type="EMBL" id="JNBR01000559">
    <property type="protein sequence ID" value="OQR91068.1"/>
    <property type="molecule type" value="Genomic_DNA"/>
</dbReference>
<keyword evidence="8" id="KW-0333">Golgi apparatus</keyword>
<organism evidence="13 14">
    <name type="scientific">Achlya hypogyna</name>
    <name type="common">Oomycete</name>
    <name type="synonym">Protoachlya hypogyna</name>
    <dbReference type="NCBI Taxonomy" id="1202772"/>
    <lineage>
        <taxon>Eukaryota</taxon>
        <taxon>Sar</taxon>
        <taxon>Stramenopiles</taxon>
        <taxon>Oomycota</taxon>
        <taxon>Saprolegniomycetes</taxon>
        <taxon>Saprolegniales</taxon>
        <taxon>Achlyaceae</taxon>
        <taxon>Achlya</taxon>
    </lineage>
</organism>
<comment type="similarity">
    <text evidence="3">Belongs to the MNN1/MNT family.</text>
</comment>
<evidence type="ECO:0000256" key="6">
    <source>
        <dbReference type="ARBA" id="ARBA00022968"/>
    </source>
</evidence>
<keyword evidence="9 12" id="KW-0472">Membrane</keyword>
<dbReference type="GO" id="GO:0000139">
    <property type="term" value="C:Golgi membrane"/>
    <property type="evidence" value="ECO:0007669"/>
    <property type="project" value="UniProtKB-SubCell"/>
</dbReference>
<protein>
    <submittedName>
        <fullName evidence="13">Uncharacterized protein</fullName>
    </submittedName>
</protein>
<evidence type="ECO:0000256" key="1">
    <source>
        <dbReference type="ARBA" id="ARBA00004394"/>
    </source>
</evidence>
<dbReference type="Proteomes" id="UP000243579">
    <property type="component" value="Unassembled WGS sequence"/>
</dbReference>
<keyword evidence="4" id="KW-0808">Transferase</keyword>
<dbReference type="PANTHER" id="PTHR31646">
    <property type="entry name" value="ALPHA-1,2-MANNOSYLTRANSFERASE MNN2"/>
    <property type="match status" value="1"/>
</dbReference>
<evidence type="ECO:0000256" key="12">
    <source>
        <dbReference type="SAM" id="Phobius"/>
    </source>
</evidence>
<dbReference type="Gene3D" id="3.90.550.10">
    <property type="entry name" value="Spore Coat Polysaccharide Biosynthesis Protein SpsA, Chain A"/>
    <property type="match status" value="1"/>
</dbReference>
<evidence type="ECO:0000256" key="9">
    <source>
        <dbReference type="ARBA" id="ARBA00023136"/>
    </source>
</evidence>
<proteinExistence type="inferred from homology"/>
<evidence type="ECO:0000256" key="8">
    <source>
        <dbReference type="ARBA" id="ARBA00023034"/>
    </source>
</evidence>
<dbReference type="Pfam" id="PF11051">
    <property type="entry name" value="Mannosyl_trans3"/>
    <property type="match status" value="1"/>
</dbReference>
<feature type="region of interest" description="Disordered" evidence="11">
    <location>
        <begin position="626"/>
        <end position="650"/>
    </location>
</feature>
<feature type="transmembrane region" description="Helical" evidence="12">
    <location>
        <begin position="33"/>
        <end position="53"/>
    </location>
</feature>
<sequence length="650" mass="74177">MMYRVRDDGMELPLRKPGTRRLSRSSGLATAPYGRFIALGLGVLLLCTWGLYFQVQYLVATESPTLHMSTLEQIKYADRSVREVVWEGLDEPDEVVVPADIRVVRDTPDPILAYECRGWRQTGGCVPTGPREAINDKACHEAVRGGSSGYCEFFDPATNRTLHLLESTCTTFRGDARFSCNMAKDVLMFHKHAEVYRHPYLLEGPKDALTFLNHSAIAEPVVDDIVDDGSKWYERHVVTKKAYPTNGIVMVVYEKALVSLYSSMRLLRTYHNSTLPIELWYRADELSPAHPVMQALTTDFRDVRLREIKDPRAVHFYVKPYVIYFSHFQNVLFLDADNFPLRDPAYLFSTPEFEATGAVFWPDFWHPVQTIFNLHDDSLLWPLLNLTFVDMFEQESGQLLLDRARHERPLHLLMFYAFHRIAPQPQPASFPTPSVPTTAIEDNEFEDYEEPDELPTDVNLIQALKLAWGDKDLFRFAWLKANATFHMVQTPPGAVGLWGWIKYMRPDATPFQRFCGQSMLQYDPAGGKLFLHRNTIKFGQTKESRAPQWQYIQEFRPTSSLSNYSVNCWTENTYSCFGRTEGTTDHFFGHAADASVLAIEAALISYADTAAALLPPLPTPNLSHINGSDENDQIIPGMYNGRRNHLQPQP</sequence>
<dbReference type="OrthoDB" id="430354at2759"/>
<keyword evidence="7 12" id="KW-1133">Transmembrane helix</keyword>
<evidence type="ECO:0000256" key="3">
    <source>
        <dbReference type="ARBA" id="ARBA00009105"/>
    </source>
</evidence>
<evidence type="ECO:0000256" key="4">
    <source>
        <dbReference type="ARBA" id="ARBA00022679"/>
    </source>
</evidence>
<keyword evidence="14" id="KW-1185">Reference proteome</keyword>
<name>A0A1V9YZ88_ACHHY</name>
<comment type="caution">
    <text evidence="13">The sequence shown here is derived from an EMBL/GenBank/DDBJ whole genome shotgun (WGS) entry which is preliminary data.</text>
</comment>
<dbReference type="InterPro" id="IPR029044">
    <property type="entry name" value="Nucleotide-diphossugar_trans"/>
</dbReference>
<comment type="subcellular location">
    <subcellularLocation>
        <location evidence="10">Endomembrane system</location>
        <topology evidence="10">Single-pass membrane protein</topology>
    </subcellularLocation>
    <subcellularLocation>
        <location evidence="1">Golgi apparatus membrane</location>
    </subcellularLocation>
    <subcellularLocation>
        <location evidence="2">Membrane</location>
        <topology evidence="2">Single-pass type II membrane protein</topology>
    </subcellularLocation>
</comment>
<dbReference type="GO" id="GO:0000026">
    <property type="term" value="F:alpha-1,2-mannosyltransferase activity"/>
    <property type="evidence" value="ECO:0007669"/>
    <property type="project" value="TreeGrafter"/>
</dbReference>
<dbReference type="SUPFAM" id="SSF53448">
    <property type="entry name" value="Nucleotide-diphospho-sugar transferases"/>
    <property type="match status" value="1"/>
</dbReference>
<dbReference type="GO" id="GO:0046354">
    <property type="term" value="P:mannan biosynthetic process"/>
    <property type="evidence" value="ECO:0007669"/>
    <property type="project" value="TreeGrafter"/>
</dbReference>
<evidence type="ECO:0000256" key="10">
    <source>
        <dbReference type="ARBA" id="ARBA00037847"/>
    </source>
</evidence>
<evidence type="ECO:0000313" key="14">
    <source>
        <dbReference type="Proteomes" id="UP000243579"/>
    </source>
</evidence>
<evidence type="ECO:0000256" key="2">
    <source>
        <dbReference type="ARBA" id="ARBA00004606"/>
    </source>
</evidence>
<gene>
    <name evidence="13" type="ORF">ACHHYP_20198</name>
</gene>
<evidence type="ECO:0000256" key="11">
    <source>
        <dbReference type="SAM" id="MobiDB-lite"/>
    </source>
</evidence>
<keyword evidence="6" id="KW-0735">Signal-anchor</keyword>
<dbReference type="AlphaFoldDB" id="A0A1V9YZ88"/>
<dbReference type="PANTHER" id="PTHR31646:SF1">
    <property type="entry name" value="ALPHA-1,2-MANNOSYLTRANSFERASE MNN2"/>
    <property type="match status" value="1"/>
</dbReference>
<evidence type="ECO:0000256" key="7">
    <source>
        <dbReference type="ARBA" id="ARBA00022989"/>
    </source>
</evidence>
<evidence type="ECO:0000256" key="5">
    <source>
        <dbReference type="ARBA" id="ARBA00022692"/>
    </source>
</evidence>
<dbReference type="STRING" id="1202772.A0A1V9YZ88"/>